<proteinExistence type="predicted"/>
<dbReference type="InterPro" id="IPR000524">
    <property type="entry name" value="Tscrpt_reg_HTH_GntR"/>
</dbReference>
<gene>
    <name evidence="6" type="ORF">FE374_03525</name>
</gene>
<evidence type="ECO:0000256" key="3">
    <source>
        <dbReference type="ARBA" id="ARBA00023163"/>
    </source>
</evidence>
<evidence type="ECO:0000256" key="1">
    <source>
        <dbReference type="ARBA" id="ARBA00023015"/>
    </source>
</evidence>
<dbReference type="InterPro" id="IPR011711">
    <property type="entry name" value="GntR_C"/>
</dbReference>
<dbReference type="PANTHER" id="PTHR43537">
    <property type="entry name" value="TRANSCRIPTIONAL REGULATOR, GNTR FAMILY"/>
    <property type="match status" value="1"/>
</dbReference>
<feature type="region of interest" description="Disordered" evidence="4">
    <location>
        <begin position="299"/>
        <end position="342"/>
    </location>
</feature>
<protein>
    <submittedName>
        <fullName evidence="6">FadR family transcriptional regulator</fullName>
    </submittedName>
</protein>
<dbReference type="SUPFAM" id="SSF46785">
    <property type="entry name" value="Winged helix' DNA-binding domain"/>
    <property type="match status" value="1"/>
</dbReference>
<dbReference type="OrthoDB" id="3172099at2"/>
<dbReference type="GO" id="GO:0003700">
    <property type="term" value="F:DNA-binding transcription factor activity"/>
    <property type="evidence" value="ECO:0007669"/>
    <property type="project" value="InterPro"/>
</dbReference>
<dbReference type="PRINTS" id="PR00035">
    <property type="entry name" value="HTHGNTR"/>
</dbReference>
<organism evidence="6 7">
    <name type="scientific">Georgenia yuyongxinii</name>
    <dbReference type="NCBI Taxonomy" id="2589797"/>
    <lineage>
        <taxon>Bacteria</taxon>
        <taxon>Bacillati</taxon>
        <taxon>Actinomycetota</taxon>
        <taxon>Actinomycetes</taxon>
        <taxon>Micrococcales</taxon>
        <taxon>Bogoriellaceae</taxon>
        <taxon>Georgenia</taxon>
    </lineage>
</organism>
<dbReference type="InterPro" id="IPR008920">
    <property type="entry name" value="TF_FadR/GntR_C"/>
</dbReference>
<dbReference type="SMART" id="SM00895">
    <property type="entry name" value="FCD"/>
    <property type="match status" value="1"/>
</dbReference>
<keyword evidence="2" id="KW-0238">DNA-binding</keyword>
<sequence length="342" mass="37236">MDALRHLVCQTIELVLASDKGGLSLDVDTDRDDHWRHPQVEIADGLVVCQSPEYDGRCFLPQRSSEKVTPVTSFDTIRRPPSLAHTVSEELLEAISSGALRPGTALPTERALSEQFGVSRTVIREAVRSLQAKGVLEAATGRGAVVTAVSSSRVAETLKLYVRSAQSQHLLTPTDIAEVRAVLELTIVELAAERAEPQDLDAVAVELEAMRASRTPEDAATHDEEFHRLVAAATHNALFVTLLDSINATIRQIRVRSLSVEGRLEVAAEEHEVVLDGIRSGDARVARAAMLEHLEDSRHYYADGHGGGPDHRGKRTRSRLDAQGASTSKADRTRRRTASEAS</sequence>
<dbReference type="EMBL" id="CP040915">
    <property type="protein sequence ID" value="QDC23824.1"/>
    <property type="molecule type" value="Genomic_DNA"/>
</dbReference>
<dbReference type="Pfam" id="PF00392">
    <property type="entry name" value="GntR"/>
    <property type="match status" value="1"/>
</dbReference>
<evidence type="ECO:0000313" key="7">
    <source>
        <dbReference type="Proteomes" id="UP000314616"/>
    </source>
</evidence>
<keyword evidence="1" id="KW-0805">Transcription regulation</keyword>
<dbReference type="GO" id="GO:0003677">
    <property type="term" value="F:DNA binding"/>
    <property type="evidence" value="ECO:0007669"/>
    <property type="project" value="UniProtKB-KW"/>
</dbReference>
<dbReference type="CDD" id="cd07377">
    <property type="entry name" value="WHTH_GntR"/>
    <property type="match status" value="1"/>
</dbReference>
<dbReference type="SUPFAM" id="SSF48008">
    <property type="entry name" value="GntR ligand-binding domain-like"/>
    <property type="match status" value="1"/>
</dbReference>
<evidence type="ECO:0000259" key="5">
    <source>
        <dbReference type="PROSITE" id="PS50949"/>
    </source>
</evidence>
<dbReference type="PANTHER" id="PTHR43537:SF24">
    <property type="entry name" value="GLUCONATE OPERON TRANSCRIPTIONAL REPRESSOR"/>
    <property type="match status" value="1"/>
</dbReference>
<dbReference type="InterPro" id="IPR036390">
    <property type="entry name" value="WH_DNA-bd_sf"/>
</dbReference>
<dbReference type="Proteomes" id="UP000314616">
    <property type="component" value="Chromosome"/>
</dbReference>
<dbReference type="PROSITE" id="PS50949">
    <property type="entry name" value="HTH_GNTR"/>
    <property type="match status" value="1"/>
</dbReference>
<feature type="domain" description="HTH gntR-type" evidence="5">
    <location>
        <begin position="81"/>
        <end position="149"/>
    </location>
</feature>
<name>A0A5B8BZS5_9MICO</name>
<dbReference type="SMART" id="SM00345">
    <property type="entry name" value="HTH_GNTR"/>
    <property type="match status" value="1"/>
</dbReference>
<keyword evidence="3" id="KW-0804">Transcription</keyword>
<dbReference type="KEGG" id="gyu:FE374_03525"/>
<accession>A0A5B8BZS5</accession>
<evidence type="ECO:0000313" key="6">
    <source>
        <dbReference type="EMBL" id="QDC23824.1"/>
    </source>
</evidence>
<reference evidence="6 7" key="1">
    <citation type="submission" date="2019-05" db="EMBL/GenBank/DDBJ databases">
        <title>Georgenia *** sp. nov., and Georgenia *** sp. nov., isolated from the intestinal contents of plateau pika (Ochotona curzoniae) in the Qinghai-Tibet plateau of China.</title>
        <authorList>
            <person name="Tian Z."/>
        </authorList>
    </citation>
    <scope>NUCLEOTIDE SEQUENCE [LARGE SCALE GENOMIC DNA]</scope>
    <source>
        <strain evidence="6 7">Z443</strain>
    </source>
</reference>
<dbReference type="AlphaFoldDB" id="A0A5B8BZS5"/>
<dbReference type="Gene3D" id="1.10.10.10">
    <property type="entry name" value="Winged helix-like DNA-binding domain superfamily/Winged helix DNA-binding domain"/>
    <property type="match status" value="1"/>
</dbReference>
<evidence type="ECO:0000256" key="4">
    <source>
        <dbReference type="SAM" id="MobiDB-lite"/>
    </source>
</evidence>
<evidence type="ECO:0000256" key="2">
    <source>
        <dbReference type="ARBA" id="ARBA00023125"/>
    </source>
</evidence>
<dbReference type="Pfam" id="PF07729">
    <property type="entry name" value="FCD"/>
    <property type="match status" value="1"/>
</dbReference>
<dbReference type="Gene3D" id="1.20.120.530">
    <property type="entry name" value="GntR ligand-binding domain-like"/>
    <property type="match status" value="1"/>
</dbReference>
<dbReference type="InterPro" id="IPR036388">
    <property type="entry name" value="WH-like_DNA-bd_sf"/>
</dbReference>